<evidence type="ECO:0000313" key="2">
    <source>
        <dbReference type="EMBL" id="AFL67864.1"/>
    </source>
</evidence>
<reference evidence="2 3" key="1">
    <citation type="submission" date="2012-06" db="EMBL/GenBank/DDBJ databases">
        <title>Complete sequence of Sulfurospirillum barnesii SES-3.</title>
        <authorList>
            <consortium name="US DOE Joint Genome Institute"/>
            <person name="Lucas S."/>
            <person name="Han J."/>
            <person name="Lapidus A."/>
            <person name="Cheng J.-F."/>
            <person name="Goodwin L."/>
            <person name="Pitluck S."/>
            <person name="Peters L."/>
            <person name="Ovchinnikova G."/>
            <person name="Lu M."/>
            <person name="Detter J.C."/>
            <person name="Han C."/>
            <person name="Tapia R."/>
            <person name="Land M."/>
            <person name="Hauser L."/>
            <person name="Kyrpides N."/>
            <person name="Ivanova N."/>
            <person name="Pagani I."/>
            <person name="Stolz J."/>
            <person name="Arkin A."/>
            <person name="Dehal P."/>
            <person name="Oremland R."/>
            <person name="Saltikov C."/>
            <person name="Basu P."/>
            <person name="Hollibaugh J."/>
            <person name="Newman D."/>
            <person name="Stolyar S."/>
            <person name="Hazen T."/>
            <person name="Woyke T."/>
        </authorList>
    </citation>
    <scope>NUCLEOTIDE SEQUENCE [LARGE SCALE GENOMIC DNA]</scope>
    <source>
        <strain evidence="3">ATCC 700032 / DSM 10660 / SES-3</strain>
    </source>
</reference>
<dbReference type="InterPro" id="IPR050276">
    <property type="entry name" value="MshD_Acetyltransferase"/>
</dbReference>
<keyword evidence="3" id="KW-1185">Reference proteome</keyword>
<protein>
    <submittedName>
        <fullName evidence="2">Acetyltransferase</fullName>
    </submittedName>
</protein>
<dbReference type="STRING" id="760154.Sulba_0555"/>
<organism evidence="2 3">
    <name type="scientific">Sulfurospirillum barnesii (strain ATCC 700032 / DSM 10660 / SES-3)</name>
    <dbReference type="NCBI Taxonomy" id="760154"/>
    <lineage>
        <taxon>Bacteria</taxon>
        <taxon>Pseudomonadati</taxon>
        <taxon>Campylobacterota</taxon>
        <taxon>Epsilonproteobacteria</taxon>
        <taxon>Campylobacterales</taxon>
        <taxon>Sulfurospirillaceae</taxon>
        <taxon>Sulfurospirillum</taxon>
    </lineage>
</organism>
<dbReference type="Gene3D" id="3.40.630.30">
    <property type="match status" value="1"/>
</dbReference>
<dbReference type="HOGENOM" id="CLU_013985_34_9_7"/>
<dbReference type="Proteomes" id="UP000006176">
    <property type="component" value="Chromosome"/>
</dbReference>
<dbReference type="PANTHER" id="PTHR43617">
    <property type="entry name" value="L-AMINO ACID N-ACETYLTRANSFERASE"/>
    <property type="match status" value="1"/>
</dbReference>
<dbReference type="AlphaFoldDB" id="I3XV90"/>
<feature type="domain" description="N-acetyltransferase" evidence="1">
    <location>
        <begin position="4"/>
        <end position="149"/>
    </location>
</feature>
<dbReference type="Pfam" id="PF00583">
    <property type="entry name" value="Acetyltransf_1"/>
    <property type="match status" value="1"/>
</dbReference>
<sequence>MWFVEQAKLSELEDLSALLAILFSQESEFTPNLELQCKGLEMILEEPSMGTIFVLKSEAKIVGMVTLLWSISTALGGKVAWLEDMIVKPAYQHKGGGSLLLSAAITHAKASHCKRITLLTDTDNINAQTFYKRLGFTHSSMSAMRFLMV</sequence>
<dbReference type="InterPro" id="IPR016181">
    <property type="entry name" value="Acyl_CoA_acyltransferase"/>
</dbReference>
<dbReference type="GO" id="GO:0016747">
    <property type="term" value="F:acyltransferase activity, transferring groups other than amino-acyl groups"/>
    <property type="evidence" value="ECO:0007669"/>
    <property type="project" value="InterPro"/>
</dbReference>
<dbReference type="KEGG" id="sba:Sulba_0555"/>
<keyword evidence="2" id="KW-0808">Transferase</keyword>
<evidence type="ECO:0000259" key="1">
    <source>
        <dbReference type="PROSITE" id="PS51186"/>
    </source>
</evidence>
<accession>I3XV90</accession>
<dbReference type="SUPFAM" id="SSF55729">
    <property type="entry name" value="Acyl-CoA N-acyltransferases (Nat)"/>
    <property type="match status" value="1"/>
</dbReference>
<gene>
    <name evidence="2" type="ordered locus">Sulba_0555</name>
</gene>
<dbReference type="EMBL" id="CP003333">
    <property type="protein sequence ID" value="AFL67864.1"/>
    <property type="molecule type" value="Genomic_DNA"/>
</dbReference>
<dbReference type="RefSeq" id="WP_014768744.1">
    <property type="nucleotide sequence ID" value="NC_018002.1"/>
</dbReference>
<dbReference type="PROSITE" id="PS51186">
    <property type="entry name" value="GNAT"/>
    <property type="match status" value="1"/>
</dbReference>
<dbReference type="eggNOG" id="COG0456">
    <property type="taxonomic scope" value="Bacteria"/>
</dbReference>
<dbReference type="CDD" id="cd04301">
    <property type="entry name" value="NAT_SF"/>
    <property type="match status" value="1"/>
</dbReference>
<proteinExistence type="predicted"/>
<evidence type="ECO:0000313" key="3">
    <source>
        <dbReference type="Proteomes" id="UP000006176"/>
    </source>
</evidence>
<name>I3XV90_SULBS</name>
<dbReference type="InterPro" id="IPR000182">
    <property type="entry name" value="GNAT_dom"/>
</dbReference>
<dbReference type="PATRIC" id="fig|760154.4.peg.552"/>
<dbReference type="OrthoDB" id="9805924at2"/>